<dbReference type="SUPFAM" id="SSF54534">
    <property type="entry name" value="FKBP-like"/>
    <property type="match status" value="2"/>
</dbReference>
<protein>
    <recommendedName>
        <fullName evidence="7">Chaperone SurA</fullName>
    </recommendedName>
    <alternativeName>
        <fullName evidence="7">Peptidyl-prolyl cis-trans isomerase SurA</fullName>
        <shortName evidence="7">PPIase SurA</shortName>
        <ecNumber evidence="7">5.2.1.8</ecNumber>
    </alternativeName>
    <alternativeName>
        <fullName evidence="7">Rotamase SurA</fullName>
    </alternativeName>
</protein>
<dbReference type="GO" id="GO:0042277">
    <property type="term" value="F:peptide binding"/>
    <property type="evidence" value="ECO:0007669"/>
    <property type="project" value="InterPro"/>
</dbReference>
<dbReference type="InterPro" id="IPR023034">
    <property type="entry name" value="PPIase_SurA"/>
</dbReference>
<organism evidence="8 9">
    <name type="scientific">Aequoribacter fuscus</name>
    <dbReference type="NCBI Taxonomy" id="2518989"/>
    <lineage>
        <taxon>Bacteria</taxon>
        <taxon>Pseudomonadati</taxon>
        <taxon>Pseudomonadota</taxon>
        <taxon>Gammaproteobacteria</taxon>
        <taxon>Cellvibrionales</taxon>
        <taxon>Halieaceae</taxon>
        <taxon>Aequoribacter</taxon>
    </lineage>
</organism>
<dbReference type="AlphaFoldDB" id="F3L074"/>
<evidence type="ECO:0000256" key="2">
    <source>
        <dbReference type="ARBA" id="ARBA00022737"/>
    </source>
</evidence>
<dbReference type="Gene3D" id="1.10.4030.10">
    <property type="entry name" value="Porin chaperone SurA, peptide-binding domain"/>
    <property type="match status" value="1"/>
</dbReference>
<dbReference type="GO" id="GO:0003755">
    <property type="term" value="F:peptidyl-prolyl cis-trans isomerase activity"/>
    <property type="evidence" value="ECO:0007669"/>
    <property type="project" value="UniProtKB-UniRule"/>
</dbReference>
<dbReference type="GO" id="GO:0030288">
    <property type="term" value="C:outer membrane-bounded periplasmic space"/>
    <property type="evidence" value="ECO:0007669"/>
    <property type="project" value="InterPro"/>
</dbReference>
<comment type="caution">
    <text evidence="8">The sequence shown here is derived from an EMBL/GenBank/DDBJ whole genome shotgun (WGS) entry which is preliminary data.</text>
</comment>
<dbReference type="InterPro" id="IPR015391">
    <property type="entry name" value="SurA_N"/>
</dbReference>
<keyword evidence="5 7" id="KW-0143">Chaperone</keyword>
<keyword evidence="1 7" id="KW-0732">Signal</keyword>
<dbReference type="GO" id="GO:0050821">
    <property type="term" value="P:protein stabilization"/>
    <property type="evidence" value="ECO:0007669"/>
    <property type="project" value="InterPro"/>
</dbReference>
<dbReference type="STRING" id="2518989.IMCC3088_769"/>
<dbReference type="InterPro" id="IPR000297">
    <property type="entry name" value="PPIase_PpiC"/>
</dbReference>
<dbReference type="InterPro" id="IPR027304">
    <property type="entry name" value="Trigger_fact/SurA_dom_sf"/>
</dbReference>
<evidence type="ECO:0000313" key="8">
    <source>
        <dbReference type="EMBL" id="EGG30287.1"/>
    </source>
</evidence>
<sequence length="421" mass="46868" precursor="true">MKQLVKLAAGLALGCAISGAQAAVEILDKVIAVVDDDVIMESELQERLIVVKNNITSRGLEAPPEDALVRETLDRLILESIQLQKGVRYGIRIEDQQLAAAVGRLASQNGLTPQQFVDQLEQSGGSYGELLANIEREMIIQRVQGGNVNQRIDITTAEIEAFLDTEEGQQLIQPAYRLIHARLDVSDDIDLDAARTYVESLAERINAGEEFNEVIGASTDPYQFKGGDLGIRPESDLPSLFAPIAPTMEQGSFAGPIENGRSFHFIYLLEKRGGTQIIPQTSVRHILIKPSEILTNEQAQELAAELRQRALDGEDFADLAREYSEDIGSAQEGGDLGWASPGQMVPVFEEQMSNAELNAITEPFQSQFGWHILQVMDRRDQDVTQIVNRNRAQDYLHNQKYQEELEAWLQQIRDEAFVDIK</sequence>
<dbReference type="Pfam" id="PF13616">
    <property type="entry name" value="Rotamase_3"/>
    <property type="match status" value="1"/>
</dbReference>
<evidence type="ECO:0000256" key="4">
    <source>
        <dbReference type="ARBA" id="ARBA00023110"/>
    </source>
</evidence>
<dbReference type="InterPro" id="IPR046357">
    <property type="entry name" value="PPIase_dom_sf"/>
</dbReference>
<comment type="domain">
    <text evidence="7">The PPIase activity resides only in the second parvulin domain. The N-terminal region and the C-terminal tail are necessary and sufficient for the chaperone activity of SurA. The PPIase activity is dispensable for SurA to function as a chaperone. The N-terminal region and the C-terminal tail are also required for porin recognition.</text>
</comment>
<keyword evidence="6 7" id="KW-0413">Isomerase</keyword>
<evidence type="ECO:0000313" key="9">
    <source>
        <dbReference type="Proteomes" id="UP000005615"/>
    </source>
</evidence>
<dbReference type="PROSITE" id="PS50198">
    <property type="entry name" value="PPIC_PPIASE_2"/>
    <property type="match status" value="2"/>
</dbReference>
<dbReference type="EC" id="5.2.1.8" evidence="7"/>
<evidence type="ECO:0000256" key="6">
    <source>
        <dbReference type="ARBA" id="ARBA00023235"/>
    </source>
</evidence>
<gene>
    <name evidence="7" type="primary">surA</name>
    <name evidence="8" type="ORF">IMCC3088_769</name>
</gene>
<feature type="chain" id="PRO_5041750124" description="Chaperone SurA" evidence="7">
    <location>
        <begin position="23"/>
        <end position="421"/>
    </location>
</feature>
<dbReference type="HAMAP" id="MF_01183">
    <property type="entry name" value="Chaperone_SurA"/>
    <property type="match status" value="1"/>
</dbReference>
<proteinExistence type="inferred from homology"/>
<dbReference type="Pfam" id="PF00639">
    <property type="entry name" value="Rotamase"/>
    <property type="match status" value="1"/>
</dbReference>
<dbReference type="Proteomes" id="UP000005615">
    <property type="component" value="Unassembled WGS sequence"/>
</dbReference>
<dbReference type="GO" id="GO:0043165">
    <property type="term" value="P:Gram-negative-bacterium-type cell outer membrane assembly"/>
    <property type="evidence" value="ECO:0007669"/>
    <property type="project" value="InterPro"/>
</dbReference>
<dbReference type="SUPFAM" id="SSF109998">
    <property type="entry name" value="Triger factor/SurA peptide-binding domain-like"/>
    <property type="match status" value="1"/>
</dbReference>
<dbReference type="InterPro" id="IPR023058">
    <property type="entry name" value="PPIase_PpiC_CS"/>
</dbReference>
<comment type="function">
    <text evidence="7">Chaperone involved in the correct folding and assembly of outer membrane proteins. Recognizes specific patterns of aromatic residues and the orientation of their side chains, which are found more frequently in integral outer membrane proteins. May act in both early periplasmic and late outer membrane-associated steps of protein maturation.</text>
</comment>
<dbReference type="GO" id="GO:0006457">
    <property type="term" value="P:protein folding"/>
    <property type="evidence" value="ECO:0007669"/>
    <property type="project" value="UniProtKB-UniRule"/>
</dbReference>
<keyword evidence="4 7" id="KW-0697">Rotamase</keyword>
<dbReference type="GO" id="GO:0051082">
    <property type="term" value="F:unfolded protein binding"/>
    <property type="evidence" value="ECO:0007669"/>
    <property type="project" value="UniProtKB-UniRule"/>
</dbReference>
<dbReference type="InterPro" id="IPR050280">
    <property type="entry name" value="OMP_Chaperone_SurA"/>
</dbReference>
<comment type="catalytic activity">
    <reaction evidence="7">
        <text>[protein]-peptidylproline (omega=180) = [protein]-peptidylproline (omega=0)</text>
        <dbReference type="Rhea" id="RHEA:16237"/>
        <dbReference type="Rhea" id="RHEA-COMP:10747"/>
        <dbReference type="Rhea" id="RHEA-COMP:10748"/>
        <dbReference type="ChEBI" id="CHEBI:83833"/>
        <dbReference type="ChEBI" id="CHEBI:83834"/>
        <dbReference type="EC" id="5.2.1.8"/>
    </reaction>
</comment>
<dbReference type="PROSITE" id="PS01096">
    <property type="entry name" value="PPIC_PPIASE_1"/>
    <property type="match status" value="1"/>
</dbReference>
<dbReference type="eggNOG" id="COG0760">
    <property type="taxonomic scope" value="Bacteria"/>
</dbReference>
<dbReference type="EMBL" id="AEIG01000019">
    <property type="protein sequence ID" value="EGG30287.1"/>
    <property type="molecule type" value="Genomic_DNA"/>
</dbReference>
<name>F3L074_9GAMM</name>
<dbReference type="OrthoDB" id="14196at2"/>
<evidence type="ECO:0000256" key="3">
    <source>
        <dbReference type="ARBA" id="ARBA00022764"/>
    </source>
</evidence>
<evidence type="ECO:0000256" key="1">
    <source>
        <dbReference type="ARBA" id="ARBA00022729"/>
    </source>
</evidence>
<feature type="signal peptide" evidence="7">
    <location>
        <begin position="1"/>
        <end position="22"/>
    </location>
</feature>
<dbReference type="PANTHER" id="PTHR47637">
    <property type="entry name" value="CHAPERONE SURA"/>
    <property type="match status" value="1"/>
</dbReference>
<reference evidence="8 9" key="1">
    <citation type="journal article" date="2011" name="J. Bacteriol.">
        <title>Genome sequence of strain IMCC3088, a proteorhodopsin-containing marine bacterium belonging to the OM60/NOR5 clade.</title>
        <authorList>
            <person name="Jang Y."/>
            <person name="Oh H.M."/>
            <person name="Kang I."/>
            <person name="Lee K."/>
            <person name="Yang S.J."/>
            <person name="Cho J.C."/>
        </authorList>
    </citation>
    <scope>NUCLEOTIDE SEQUENCE [LARGE SCALE GENOMIC DNA]</scope>
    <source>
        <strain evidence="8 9">IMCC3088</strain>
    </source>
</reference>
<keyword evidence="3 7" id="KW-0574">Periplasm</keyword>
<evidence type="ECO:0000256" key="7">
    <source>
        <dbReference type="HAMAP-Rule" id="MF_01183"/>
    </source>
</evidence>
<comment type="subcellular location">
    <subcellularLocation>
        <location evidence="7">Periplasm</location>
    </subcellularLocation>
    <text evidence="7">Is capable of associating with the outer membrane.</text>
</comment>
<dbReference type="Gene3D" id="3.10.50.40">
    <property type="match status" value="2"/>
</dbReference>
<dbReference type="Pfam" id="PF09312">
    <property type="entry name" value="SurA_N"/>
    <property type="match status" value="1"/>
</dbReference>
<evidence type="ECO:0000256" key="5">
    <source>
        <dbReference type="ARBA" id="ARBA00023186"/>
    </source>
</evidence>
<keyword evidence="9" id="KW-1185">Reference proteome</keyword>
<dbReference type="RefSeq" id="WP_009575094.1">
    <property type="nucleotide sequence ID" value="NZ_AEIG01000019.1"/>
</dbReference>
<dbReference type="PANTHER" id="PTHR47637:SF1">
    <property type="entry name" value="CHAPERONE SURA"/>
    <property type="match status" value="1"/>
</dbReference>
<accession>F3L074</accession>
<keyword evidence="2 7" id="KW-0677">Repeat</keyword>